<evidence type="ECO:0000256" key="4">
    <source>
        <dbReference type="ARBA" id="ARBA00023157"/>
    </source>
</evidence>
<feature type="region of interest" description="Disordered" evidence="6">
    <location>
        <begin position="86"/>
        <end position="105"/>
    </location>
</feature>
<evidence type="ECO:0000313" key="9">
    <source>
        <dbReference type="Proteomes" id="UP000194761"/>
    </source>
</evidence>
<dbReference type="InterPro" id="IPR012336">
    <property type="entry name" value="Thioredoxin-like_fold"/>
</dbReference>
<keyword evidence="3" id="KW-0560">Oxidoreductase</keyword>
<dbReference type="Pfam" id="PF13462">
    <property type="entry name" value="Thioredoxin_4"/>
    <property type="match status" value="1"/>
</dbReference>
<reference evidence="8 9" key="1">
    <citation type="submission" date="2017-05" db="EMBL/GenBank/DDBJ databases">
        <title>Biotechnological potential of actinobacteria isolated from South African environments.</title>
        <authorList>
            <person name="Le Roes-Hill M."/>
            <person name="Prins A."/>
            <person name="Durrell K.A."/>
        </authorList>
    </citation>
    <scope>NUCLEOTIDE SEQUENCE [LARGE SCALE GENOMIC DNA]</scope>
    <source>
        <strain evidence="8">M26</strain>
    </source>
</reference>
<evidence type="ECO:0000259" key="7">
    <source>
        <dbReference type="Pfam" id="PF13462"/>
    </source>
</evidence>
<dbReference type="Gene3D" id="3.40.30.10">
    <property type="entry name" value="Glutaredoxin"/>
    <property type="match status" value="1"/>
</dbReference>
<evidence type="ECO:0000256" key="2">
    <source>
        <dbReference type="ARBA" id="ARBA00022729"/>
    </source>
</evidence>
<keyword evidence="2" id="KW-0732">Signal</keyword>
<proteinExistence type="inferred from homology"/>
<dbReference type="PANTHER" id="PTHR13887:SF14">
    <property type="entry name" value="DISULFIDE BOND FORMATION PROTEIN D"/>
    <property type="match status" value="1"/>
</dbReference>
<protein>
    <recommendedName>
        <fullName evidence="7">Thioredoxin-like fold domain-containing protein</fullName>
    </recommendedName>
</protein>
<organism evidence="8 9">
    <name type="scientific">Streptosporangium minutum</name>
    <dbReference type="NCBI Taxonomy" id="569862"/>
    <lineage>
        <taxon>Bacteria</taxon>
        <taxon>Bacillati</taxon>
        <taxon>Actinomycetota</taxon>
        <taxon>Actinomycetes</taxon>
        <taxon>Streptosporangiales</taxon>
        <taxon>Streptosporangiaceae</taxon>
        <taxon>Streptosporangium</taxon>
    </lineage>
</organism>
<evidence type="ECO:0000313" key="8">
    <source>
        <dbReference type="EMBL" id="OUC98032.1"/>
    </source>
</evidence>
<evidence type="ECO:0000256" key="1">
    <source>
        <dbReference type="ARBA" id="ARBA00005791"/>
    </source>
</evidence>
<dbReference type="SUPFAM" id="SSF52833">
    <property type="entry name" value="Thioredoxin-like"/>
    <property type="match status" value="1"/>
</dbReference>
<evidence type="ECO:0000256" key="3">
    <source>
        <dbReference type="ARBA" id="ARBA00023002"/>
    </source>
</evidence>
<evidence type="ECO:0000256" key="5">
    <source>
        <dbReference type="ARBA" id="ARBA00023284"/>
    </source>
</evidence>
<comment type="caution">
    <text evidence="8">The sequence shown here is derived from an EMBL/GenBank/DDBJ whole genome shotgun (WGS) entry which is preliminary data.</text>
</comment>
<feature type="domain" description="Thioredoxin-like fold" evidence="7">
    <location>
        <begin position="179"/>
        <end position="337"/>
    </location>
</feature>
<dbReference type="PANTHER" id="PTHR13887">
    <property type="entry name" value="GLUTATHIONE S-TRANSFERASE KAPPA"/>
    <property type="match status" value="1"/>
</dbReference>
<dbReference type="InterPro" id="IPR036249">
    <property type="entry name" value="Thioredoxin-like_sf"/>
</dbReference>
<evidence type="ECO:0000256" key="6">
    <source>
        <dbReference type="SAM" id="MobiDB-lite"/>
    </source>
</evidence>
<keyword evidence="9" id="KW-1185">Reference proteome</keyword>
<name>A0A243RSP9_9ACTN</name>
<dbReference type="AlphaFoldDB" id="A0A243RSP9"/>
<dbReference type="EMBL" id="NGFP01000027">
    <property type="protein sequence ID" value="OUC98032.1"/>
    <property type="molecule type" value="Genomic_DNA"/>
</dbReference>
<keyword evidence="5" id="KW-0676">Redox-active center</keyword>
<dbReference type="Proteomes" id="UP000194761">
    <property type="component" value="Unassembled WGS sequence"/>
</dbReference>
<accession>A0A243RSP9</accession>
<dbReference type="GO" id="GO:0016491">
    <property type="term" value="F:oxidoreductase activity"/>
    <property type="evidence" value="ECO:0007669"/>
    <property type="project" value="UniProtKB-KW"/>
</dbReference>
<dbReference type="CDD" id="cd02972">
    <property type="entry name" value="DsbA_family"/>
    <property type="match status" value="1"/>
</dbReference>
<comment type="similarity">
    <text evidence="1">Belongs to the thioredoxin family. DsbA subfamily.</text>
</comment>
<gene>
    <name evidence="8" type="ORF">CA984_08830</name>
</gene>
<sequence>MGKHGTLSPRLGPLTDRLPRCPMIAVATLSVAETLLRSGCRSCRGGMSALVEYAADHAPEPRSVHGHGRGSARRERDDHVPYVITQRSRSHRPAPAAERPSGNDLRSIGGFLSTVNSPRVRRKTILPVLVATAVILVTVAITSSRPDGIPANAATPSDLITLRPDGSVVMAQRGVRSPVLEVYEDYQCPYCQEFERTNGETIKQWAVQGKIKVVYYPMTIFHKEKSPVTHANSHRALKASLCVTDPRKWLAYHDELYTHQPEETAEGGFAVEDLVTYARKVGIAEADFAACLNSRESSDRAEEVSELALTRKVEGTPTVRLNGEDIDWSTPWAGTQQQV</sequence>
<keyword evidence="4" id="KW-1015">Disulfide bond</keyword>